<name>A0ABC8T1T6_9AQUA</name>
<keyword evidence="3" id="KW-1185">Reference proteome</keyword>
<dbReference type="AlphaFoldDB" id="A0ABC8T1T6"/>
<feature type="compositionally biased region" description="Basic and acidic residues" evidence="1">
    <location>
        <begin position="250"/>
        <end position="263"/>
    </location>
</feature>
<gene>
    <name evidence="2" type="ORF">ILEXP_LOCUS32229</name>
</gene>
<dbReference type="PANTHER" id="PTHR13230:SF5">
    <property type="entry name" value="GENERAL TRANSCRIPTION FACTOR 3C POLYPEPTIDE 5"/>
    <property type="match status" value="1"/>
</dbReference>
<protein>
    <submittedName>
        <fullName evidence="2">Uncharacterized protein</fullName>
    </submittedName>
</protein>
<dbReference type="InterPro" id="IPR040454">
    <property type="entry name" value="TF_IIIC_Tfc1/Sfc1"/>
</dbReference>
<feature type="region of interest" description="Disordered" evidence="1">
    <location>
        <begin position="239"/>
        <end position="271"/>
    </location>
</feature>
<dbReference type="Proteomes" id="UP001642360">
    <property type="component" value="Unassembled WGS sequence"/>
</dbReference>
<dbReference type="EMBL" id="CAUOFW020003970">
    <property type="protein sequence ID" value="CAK9163193.1"/>
    <property type="molecule type" value="Genomic_DNA"/>
</dbReference>
<proteinExistence type="predicted"/>
<evidence type="ECO:0000256" key="1">
    <source>
        <dbReference type="SAM" id="MobiDB-lite"/>
    </source>
</evidence>
<accession>A0ABC8T1T6</accession>
<comment type="caution">
    <text evidence="2">The sequence shown here is derived from an EMBL/GenBank/DDBJ whole genome shotgun (WGS) entry which is preliminary data.</text>
</comment>
<organism evidence="2 3">
    <name type="scientific">Ilex paraguariensis</name>
    <name type="common">yerba mate</name>
    <dbReference type="NCBI Taxonomy" id="185542"/>
    <lineage>
        <taxon>Eukaryota</taxon>
        <taxon>Viridiplantae</taxon>
        <taxon>Streptophyta</taxon>
        <taxon>Embryophyta</taxon>
        <taxon>Tracheophyta</taxon>
        <taxon>Spermatophyta</taxon>
        <taxon>Magnoliopsida</taxon>
        <taxon>eudicotyledons</taxon>
        <taxon>Gunneridae</taxon>
        <taxon>Pentapetalae</taxon>
        <taxon>asterids</taxon>
        <taxon>campanulids</taxon>
        <taxon>Aquifoliales</taxon>
        <taxon>Aquifoliaceae</taxon>
        <taxon>Ilex</taxon>
    </lineage>
</organism>
<evidence type="ECO:0000313" key="2">
    <source>
        <dbReference type="EMBL" id="CAK9163193.1"/>
    </source>
</evidence>
<reference evidence="2 3" key="1">
    <citation type="submission" date="2024-02" db="EMBL/GenBank/DDBJ databases">
        <authorList>
            <person name="Vignale AGUSTIN F."/>
            <person name="Sosa J E."/>
            <person name="Modenutti C."/>
        </authorList>
    </citation>
    <scope>NUCLEOTIDE SEQUENCE [LARGE SCALE GENOMIC DNA]</scope>
</reference>
<evidence type="ECO:0000313" key="3">
    <source>
        <dbReference type="Proteomes" id="UP001642360"/>
    </source>
</evidence>
<dbReference type="PANTHER" id="PTHR13230">
    <property type="entry name" value="GENERAL TRANSCRIPTION FACTOR IIIC, POLYPEPTIDE 5"/>
    <property type="match status" value="1"/>
</dbReference>
<sequence>MGQRETDDGNLNGNSYIQDSVGKELIGEIPKKVKWEKYIPQGSNQWDWQMAVCKLFDERPIWIKESLAELLLEKANLMYLGTWGTMRIRSLPKFLRAHLGEARRAEAVAPRMELMRAIDLLDCWFSSRVLDSLRLHVAVRFLSVYPKPGAESLLKSASARFEKSKRVRIPAKNSRPDVKRQQVNKEDEIEDDNIEEADVHEALDLAGEDGKFTLQPYTARGNISQNYLQELFGSFPFHGAGSNELQDAETSDRDYQVYEHYSDDNYTDDDE</sequence>